<proteinExistence type="predicted"/>
<accession>A0A9N9CA40</accession>
<reference evidence="1" key="1">
    <citation type="submission" date="2021-06" db="EMBL/GenBank/DDBJ databases">
        <authorList>
            <person name="Kallberg Y."/>
            <person name="Tangrot J."/>
            <person name="Rosling A."/>
        </authorList>
    </citation>
    <scope>NUCLEOTIDE SEQUENCE</scope>
    <source>
        <strain evidence="1">IA702</strain>
    </source>
</reference>
<comment type="caution">
    <text evidence="1">The sequence shown here is derived from an EMBL/GenBank/DDBJ whole genome shotgun (WGS) entry which is preliminary data.</text>
</comment>
<dbReference type="Proteomes" id="UP000789572">
    <property type="component" value="Unassembled WGS sequence"/>
</dbReference>
<name>A0A9N9CA40_9GLOM</name>
<evidence type="ECO:0000313" key="2">
    <source>
        <dbReference type="Proteomes" id="UP000789572"/>
    </source>
</evidence>
<sequence length="71" mass="7920">MFIGSPHSVYDEDVTRLEVFYGLTHFLSMQTVAFDHLCRLWPVGIGIRREVGFEVIALWSGGVGATQFTSA</sequence>
<protein>
    <submittedName>
        <fullName evidence="1">3807_t:CDS:1</fullName>
    </submittedName>
</protein>
<evidence type="ECO:0000313" key="1">
    <source>
        <dbReference type="EMBL" id="CAG8596049.1"/>
    </source>
</evidence>
<dbReference type="AlphaFoldDB" id="A0A9N9CA40"/>
<dbReference type="EMBL" id="CAJVPJ010001561">
    <property type="protein sequence ID" value="CAG8596049.1"/>
    <property type="molecule type" value="Genomic_DNA"/>
</dbReference>
<feature type="non-terminal residue" evidence="1">
    <location>
        <position position="71"/>
    </location>
</feature>
<organism evidence="1 2">
    <name type="scientific">Paraglomus occultum</name>
    <dbReference type="NCBI Taxonomy" id="144539"/>
    <lineage>
        <taxon>Eukaryota</taxon>
        <taxon>Fungi</taxon>
        <taxon>Fungi incertae sedis</taxon>
        <taxon>Mucoromycota</taxon>
        <taxon>Glomeromycotina</taxon>
        <taxon>Glomeromycetes</taxon>
        <taxon>Paraglomerales</taxon>
        <taxon>Paraglomeraceae</taxon>
        <taxon>Paraglomus</taxon>
    </lineage>
</organism>
<keyword evidence="2" id="KW-1185">Reference proteome</keyword>
<gene>
    <name evidence="1" type="ORF">POCULU_LOCUS7221</name>
</gene>